<evidence type="ECO:0000313" key="2">
    <source>
        <dbReference type="Proteomes" id="UP001526225"/>
    </source>
</evidence>
<dbReference type="InterPro" id="IPR021739">
    <property type="entry name" value="SaV-like"/>
</dbReference>
<dbReference type="RefSeq" id="WP_213409632.1">
    <property type="nucleotide sequence ID" value="NZ_CP074441.1"/>
</dbReference>
<organism evidence="1 2">
    <name type="scientific">Weissella ceti</name>
    <dbReference type="NCBI Taxonomy" id="759620"/>
    <lineage>
        <taxon>Bacteria</taxon>
        <taxon>Bacillati</taxon>
        <taxon>Bacillota</taxon>
        <taxon>Bacilli</taxon>
        <taxon>Lactobacillales</taxon>
        <taxon>Lactobacillaceae</taxon>
        <taxon>Weissella</taxon>
    </lineage>
</organism>
<comment type="caution">
    <text evidence="1">The sequence shown here is derived from an EMBL/GenBank/DDBJ whole genome shotgun (WGS) entry which is preliminary data.</text>
</comment>
<dbReference type="Pfam" id="PF11753">
    <property type="entry name" value="DUF3310"/>
    <property type="match status" value="1"/>
</dbReference>
<proteinExistence type="predicted"/>
<evidence type="ECO:0000313" key="1">
    <source>
        <dbReference type="EMBL" id="MCW0953211.1"/>
    </source>
</evidence>
<name>A0ABT3E450_9LACO</name>
<keyword evidence="2" id="KW-1185">Reference proteome</keyword>
<accession>A0ABT3E450</accession>
<dbReference type="EMBL" id="JAOZFE010000003">
    <property type="protein sequence ID" value="MCW0953211.1"/>
    <property type="molecule type" value="Genomic_DNA"/>
</dbReference>
<dbReference type="Proteomes" id="UP001526225">
    <property type="component" value="Unassembled WGS sequence"/>
</dbReference>
<gene>
    <name evidence="1" type="ORF">OIT44_03870</name>
</gene>
<sequence length="206" mass="23727">MTKLDIAVYWDEKYKSVRALDPVTLKNPWHIWNDGKPRPIINRQDRYSALPADGTMVLRGVSLDADGRIKNIESVDYEYNAQYPAKWWNWLNKVTLVKPIRPTVPGGITLEQASNAVEKVQENGEHDAVKKPKWYVIDEAGTQLKDLMPTLLWKFRGSKAAHVYNVIKYVIRHPEKDGIKDLRKAKQEINALIKDTYGVDENEQSN</sequence>
<protein>
    <submittedName>
        <fullName evidence="1">DUF3310 domain-containing protein</fullName>
    </submittedName>
</protein>
<reference evidence="1 2" key="1">
    <citation type="submission" date="2022-10" db="EMBL/GenBank/DDBJ databases">
        <title>Weissella fermenti sp. nov., isolated from fermented cabbage.</title>
        <authorList>
            <person name="Lee J.K."/>
            <person name="Baek J.H."/>
            <person name="Choi D.G."/>
            <person name="Kim J.M."/>
            <person name="Jeon C.O."/>
        </authorList>
    </citation>
    <scope>NUCLEOTIDE SEQUENCE [LARGE SCALE GENOMIC DNA]</scope>
    <source>
        <strain evidence="1 2">KACC 18534</strain>
    </source>
</reference>